<proteinExistence type="predicted"/>
<evidence type="ECO:0000313" key="2">
    <source>
        <dbReference type="EMBL" id="QGA80705.1"/>
    </source>
</evidence>
<dbReference type="CDD" id="cd00090">
    <property type="entry name" value="HTH_ARSR"/>
    <property type="match status" value="1"/>
</dbReference>
<dbReference type="AlphaFoldDB" id="A0A5Q0UIE0"/>
<feature type="domain" description="HTH arsR-type" evidence="1">
    <location>
        <begin position="1"/>
        <end position="97"/>
    </location>
</feature>
<dbReference type="SMART" id="SM00418">
    <property type="entry name" value="HTH_ARSR"/>
    <property type="match status" value="1"/>
</dbReference>
<dbReference type="InterPro" id="IPR036390">
    <property type="entry name" value="WH_DNA-bd_sf"/>
</dbReference>
<organism evidence="2 3">
    <name type="scientific">Candidatus Nanohalobium constans</name>
    <dbReference type="NCBI Taxonomy" id="2565781"/>
    <lineage>
        <taxon>Archaea</taxon>
        <taxon>Candidatus Nanohalarchaeota</taxon>
        <taxon>Candidatus Nanohalobia</taxon>
        <taxon>Candidatus Nanohalobiales</taxon>
        <taxon>Candidatus Nanohalobiaceae</taxon>
        <taxon>Candidatus Nanohalobium</taxon>
    </lineage>
</organism>
<dbReference type="SUPFAM" id="SSF46785">
    <property type="entry name" value="Winged helix' DNA-binding domain"/>
    <property type="match status" value="1"/>
</dbReference>
<dbReference type="PANTHER" id="PTHR38600:SF1">
    <property type="entry name" value="TRANSCRIPTIONAL REGULATORY PROTEIN"/>
    <property type="match status" value="1"/>
</dbReference>
<dbReference type="Gene3D" id="1.10.10.10">
    <property type="entry name" value="Winged helix-like DNA-binding domain superfamily/Winged helix DNA-binding domain"/>
    <property type="match status" value="1"/>
</dbReference>
<dbReference type="OrthoDB" id="35765at2157"/>
<dbReference type="EMBL" id="CP040089">
    <property type="protein sequence ID" value="QGA80705.1"/>
    <property type="molecule type" value="Genomic_DNA"/>
</dbReference>
<dbReference type="Proteomes" id="UP000377803">
    <property type="component" value="Chromosome"/>
</dbReference>
<name>A0A5Q0UIE0_9ARCH</name>
<dbReference type="GeneID" id="42365210"/>
<evidence type="ECO:0000313" key="3">
    <source>
        <dbReference type="Proteomes" id="UP000377803"/>
    </source>
</evidence>
<dbReference type="InterPro" id="IPR001845">
    <property type="entry name" value="HTH_ArsR_DNA-bd_dom"/>
</dbReference>
<dbReference type="KEGG" id="ncon:LC1Nh_0821"/>
<evidence type="ECO:0000259" key="1">
    <source>
        <dbReference type="PROSITE" id="PS50987"/>
    </source>
</evidence>
<reference evidence="3" key="1">
    <citation type="submission" date="2019-05" db="EMBL/GenBank/DDBJ databases">
        <title>Candidatus Nanohalobium constans, a novel model system to study the DPANN nano-sized archaea: genomic and physiological characterization of a nanoarchaeon co-cultured with its chitinotrophic host.</title>
        <authorList>
            <person name="La Cono V."/>
            <person name="Arcadi E."/>
            <person name="Crisafi F."/>
            <person name="Denaro R."/>
            <person name="La Spada G."/>
            <person name="Messina E."/>
            <person name="Smedile F."/>
            <person name="Toshchakov S.V."/>
            <person name="Shevchenko M.A."/>
            <person name="Golyshin P.N."/>
            <person name="Golyshina O.V."/>
            <person name="Ferrer M."/>
            <person name="Rohde M."/>
            <person name="Mushegian A."/>
            <person name="Sorokin D.Y."/>
            <person name="Giuliano L."/>
            <person name="Yakimov M.M."/>
        </authorList>
    </citation>
    <scope>NUCLEOTIDE SEQUENCE [LARGE SCALE GENOMIC DNA]</scope>
    <source>
        <strain evidence="3">LC1Nh</strain>
    </source>
</reference>
<dbReference type="RefSeq" id="WP_153550445.1">
    <property type="nucleotide sequence ID" value="NZ_CP040089.1"/>
</dbReference>
<dbReference type="GO" id="GO:0003700">
    <property type="term" value="F:DNA-binding transcription factor activity"/>
    <property type="evidence" value="ECO:0007669"/>
    <property type="project" value="InterPro"/>
</dbReference>
<keyword evidence="3" id="KW-1185">Reference proteome</keyword>
<dbReference type="InterPro" id="IPR036388">
    <property type="entry name" value="WH-like_DNA-bd_sf"/>
</dbReference>
<sequence>MDNFKKALWWLIAGSRGGDNRLRIIMFLRDSPSNANQLSEVLDLDYKTVEHHLEKLQDSEVIETMREGYGKNYFLTDKTQKYMDEIERIAEQSGVEK</sequence>
<accession>A0A5Q0UIE0</accession>
<dbReference type="PANTHER" id="PTHR38600">
    <property type="entry name" value="TRANSCRIPTIONAL REGULATORY PROTEIN"/>
    <property type="match status" value="1"/>
</dbReference>
<dbReference type="InterPro" id="IPR011991">
    <property type="entry name" value="ArsR-like_HTH"/>
</dbReference>
<dbReference type="PROSITE" id="PS50987">
    <property type="entry name" value="HTH_ARSR_2"/>
    <property type="match status" value="1"/>
</dbReference>
<protein>
    <submittedName>
        <fullName evidence="2">ArsR family transcriptional regulator</fullName>
    </submittedName>
</protein>
<dbReference type="Pfam" id="PF01022">
    <property type="entry name" value="HTH_5"/>
    <property type="match status" value="1"/>
</dbReference>
<gene>
    <name evidence="2" type="primary">arsR</name>
    <name evidence="2" type="ORF">LC1Nh_0821</name>
</gene>